<dbReference type="SUPFAM" id="SSF56784">
    <property type="entry name" value="HAD-like"/>
    <property type="match status" value="1"/>
</dbReference>
<protein>
    <submittedName>
        <fullName evidence="5">HAD family hydrolase</fullName>
    </submittedName>
</protein>
<dbReference type="InterPro" id="IPR023198">
    <property type="entry name" value="PGP-like_dom2"/>
</dbReference>
<dbReference type="PRINTS" id="PR00413">
    <property type="entry name" value="HADHALOGNASE"/>
</dbReference>
<dbReference type="EMBL" id="VULZ01000007">
    <property type="protein sequence ID" value="MSS14988.1"/>
    <property type="molecule type" value="Genomic_DNA"/>
</dbReference>
<proteinExistence type="predicted"/>
<dbReference type="AlphaFoldDB" id="A0A6L5X6F9"/>
<sequence>MTGICFDIDDTLYSRGALLIQAAEETLRRTDGFIMSERTSFSGEVFLKIFYEKSDENFALVESGAITARESNIWRLQQTFLTMGLPTESWQGAYFTDRYTQLQNQIMLSPIMRKLLEDLARRAKEPAGQLRLGIVTNGASGHQWKKYRQLRLERYIPKAYVTVSGDVGISKPDPGIFRAAEDAIGLPPQDLWLVGDSLKHDIEGAHAAGWHTVWMNRNAGSLQCADAGITVHSEAGLTAALRRLVQTAEPSF</sequence>
<dbReference type="Gene3D" id="1.10.150.240">
    <property type="entry name" value="Putative phosphatase, domain 2"/>
    <property type="match status" value="1"/>
</dbReference>
<dbReference type="Gene3D" id="3.40.50.1000">
    <property type="entry name" value="HAD superfamily/HAD-like"/>
    <property type="match status" value="1"/>
</dbReference>
<dbReference type="GO" id="GO:0044281">
    <property type="term" value="P:small molecule metabolic process"/>
    <property type="evidence" value="ECO:0007669"/>
    <property type="project" value="UniProtKB-ARBA"/>
</dbReference>
<dbReference type="SFLD" id="SFLDS00003">
    <property type="entry name" value="Haloacid_Dehalogenase"/>
    <property type="match status" value="1"/>
</dbReference>
<dbReference type="RefSeq" id="WP_154525375.1">
    <property type="nucleotide sequence ID" value="NZ_VULZ01000007.1"/>
</dbReference>
<accession>A0A6L5X6F9</accession>
<dbReference type="GO" id="GO:0046872">
    <property type="term" value="F:metal ion binding"/>
    <property type="evidence" value="ECO:0007669"/>
    <property type="project" value="UniProtKB-KW"/>
</dbReference>
<keyword evidence="2" id="KW-0479">Metal-binding</keyword>
<evidence type="ECO:0000313" key="5">
    <source>
        <dbReference type="EMBL" id="MSS14988.1"/>
    </source>
</evidence>
<dbReference type="InterPro" id="IPR006439">
    <property type="entry name" value="HAD-SF_hydro_IA"/>
</dbReference>
<dbReference type="PANTHER" id="PTHR46470:SF2">
    <property type="entry name" value="GLYCERALDEHYDE 3-PHOSPHATE PHOSPHATASE"/>
    <property type="match status" value="1"/>
</dbReference>
<evidence type="ECO:0000256" key="4">
    <source>
        <dbReference type="ARBA" id="ARBA00022842"/>
    </source>
</evidence>
<dbReference type="NCBIfam" id="TIGR01549">
    <property type="entry name" value="HAD-SF-IA-v1"/>
    <property type="match status" value="1"/>
</dbReference>
<keyword evidence="3 5" id="KW-0378">Hydrolase</keyword>
<evidence type="ECO:0000313" key="6">
    <source>
        <dbReference type="Proteomes" id="UP000481852"/>
    </source>
</evidence>
<dbReference type="Proteomes" id="UP000481852">
    <property type="component" value="Unassembled WGS sequence"/>
</dbReference>
<reference evidence="5 6" key="1">
    <citation type="submission" date="2019-08" db="EMBL/GenBank/DDBJ databases">
        <title>In-depth cultivation of the pig gut microbiome towards novel bacterial diversity and tailored functional studies.</title>
        <authorList>
            <person name="Wylensek D."/>
            <person name="Hitch T.C.A."/>
            <person name="Clavel T."/>
        </authorList>
    </citation>
    <scope>NUCLEOTIDE SEQUENCE [LARGE SCALE GENOMIC DNA]</scope>
    <source>
        <strain evidence="5 6">Oil+RF-744-WCA-WT-11</strain>
    </source>
</reference>
<dbReference type="PANTHER" id="PTHR46470">
    <property type="entry name" value="N-ACYLNEURAMINATE-9-PHOSPHATASE"/>
    <property type="match status" value="1"/>
</dbReference>
<evidence type="ECO:0000256" key="2">
    <source>
        <dbReference type="ARBA" id="ARBA00022723"/>
    </source>
</evidence>
<dbReference type="Pfam" id="PF00702">
    <property type="entry name" value="Hydrolase"/>
    <property type="match status" value="1"/>
</dbReference>
<gene>
    <name evidence="5" type="ORF">FYJ35_08010</name>
</gene>
<comment type="cofactor">
    <cofactor evidence="1">
        <name>Mg(2+)</name>
        <dbReference type="ChEBI" id="CHEBI:18420"/>
    </cofactor>
</comment>
<dbReference type="GO" id="GO:0016791">
    <property type="term" value="F:phosphatase activity"/>
    <property type="evidence" value="ECO:0007669"/>
    <property type="project" value="TreeGrafter"/>
</dbReference>
<dbReference type="NCBIfam" id="TIGR01509">
    <property type="entry name" value="HAD-SF-IA-v3"/>
    <property type="match status" value="1"/>
</dbReference>
<name>A0A6L5X6F9_9FIRM</name>
<evidence type="ECO:0000256" key="1">
    <source>
        <dbReference type="ARBA" id="ARBA00001946"/>
    </source>
</evidence>
<dbReference type="InterPro" id="IPR036412">
    <property type="entry name" value="HAD-like_sf"/>
</dbReference>
<dbReference type="SFLD" id="SFLDG01129">
    <property type="entry name" value="C1.5:_HAD__Beta-PGM__Phosphata"/>
    <property type="match status" value="1"/>
</dbReference>
<dbReference type="InterPro" id="IPR051400">
    <property type="entry name" value="HAD-like_hydrolase"/>
</dbReference>
<keyword evidence="6" id="KW-1185">Reference proteome</keyword>
<dbReference type="InterPro" id="IPR023214">
    <property type="entry name" value="HAD_sf"/>
</dbReference>
<organism evidence="5 6">
    <name type="scientific">Porcincola intestinalis</name>
    <dbReference type="NCBI Taxonomy" id="2606632"/>
    <lineage>
        <taxon>Bacteria</taxon>
        <taxon>Bacillati</taxon>
        <taxon>Bacillota</taxon>
        <taxon>Clostridia</taxon>
        <taxon>Lachnospirales</taxon>
        <taxon>Lachnospiraceae</taxon>
        <taxon>Porcincola</taxon>
    </lineage>
</organism>
<keyword evidence="4" id="KW-0460">Magnesium</keyword>
<comment type="caution">
    <text evidence="5">The sequence shown here is derived from an EMBL/GenBank/DDBJ whole genome shotgun (WGS) entry which is preliminary data.</text>
</comment>
<evidence type="ECO:0000256" key="3">
    <source>
        <dbReference type="ARBA" id="ARBA00022801"/>
    </source>
</evidence>